<dbReference type="OrthoDB" id="9802051at2"/>
<name>A0A0F3NMW6_9RICK</name>
<evidence type="ECO:0000256" key="4">
    <source>
        <dbReference type="ARBA" id="ARBA00023125"/>
    </source>
</evidence>
<dbReference type="NCBIfam" id="TIGR00180">
    <property type="entry name" value="parB_part"/>
    <property type="match status" value="1"/>
</dbReference>
<dbReference type="InterPro" id="IPR003115">
    <property type="entry name" value="ParB_N"/>
</dbReference>
<dbReference type="GO" id="GO:0003677">
    <property type="term" value="F:DNA binding"/>
    <property type="evidence" value="ECO:0007669"/>
    <property type="project" value="UniProtKB-KW"/>
</dbReference>
<gene>
    <name evidence="7" type="ORF">NLO413_0792</name>
</gene>
<dbReference type="PANTHER" id="PTHR33375:SF1">
    <property type="entry name" value="CHROMOSOME-PARTITIONING PROTEIN PARB-RELATED"/>
    <property type="match status" value="1"/>
</dbReference>
<dbReference type="FunFam" id="1.10.10.2830:FF:000001">
    <property type="entry name" value="Chromosome partitioning protein ParB"/>
    <property type="match status" value="1"/>
</dbReference>
<organism evidence="7 8">
    <name type="scientific">Candidatus Neoehrlichia procyonis str. RAC413</name>
    <dbReference type="NCBI Taxonomy" id="1359163"/>
    <lineage>
        <taxon>Bacteria</taxon>
        <taxon>Pseudomonadati</taxon>
        <taxon>Pseudomonadota</taxon>
        <taxon>Alphaproteobacteria</taxon>
        <taxon>Rickettsiales</taxon>
        <taxon>Anaplasmataceae</taxon>
        <taxon>Candidatus Neoehrlichia</taxon>
    </lineage>
</organism>
<dbReference type="InterPro" id="IPR050336">
    <property type="entry name" value="Chromosome_partition/occlusion"/>
</dbReference>
<dbReference type="STRING" id="1359163.NLO413_0792"/>
<evidence type="ECO:0000259" key="6">
    <source>
        <dbReference type="SMART" id="SM00470"/>
    </source>
</evidence>
<dbReference type="RefSeq" id="WP_045809121.1">
    <property type="nucleotide sequence ID" value="NZ_LANX01000001.1"/>
</dbReference>
<dbReference type="SUPFAM" id="SSF110849">
    <property type="entry name" value="ParB/Sulfiredoxin"/>
    <property type="match status" value="1"/>
</dbReference>
<dbReference type="PANTHER" id="PTHR33375">
    <property type="entry name" value="CHROMOSOME-PARTITIONING PROTEIN PARB-RELATED"/>
    <property type="match status" value="1"/>
</dbReference>
<dbReference type="Pfam" id="PF02195">
    <property type="entry name" value="ParB_N"/>
    <property type="match status" value="1"/>
</dbReference>
<accession>A0A0F3NMW6</accession>
<feature type="domain" description="ParB-like N-terminal" evidence="6">
    <location>
        <begin position="30"/>
        <end position="121"/>
    </location>
</feature>
<dbReference type="InterPro" id="IPR036086">
    <property type="entry name" value="ParB/Sulfiredoxin_sf"/>
</dbReference>
<evidence type="ECO:0000313" key="8">
    <source>
        <dbReference type="Proteomes" id="UP000033562"/>
    </source>
</evidence>
<sequence length="282" mass="32141">MVKRLGKGIYELIGEINSTIDLNKNNTDQVTIPINLLHSSTLQPRKIFNQDTLKELAESIIKNGIIQPIIVRKDPNKKGYEIIAGERRWRAGIIAKLTTIPVIIKDINDQQCLEISIIENIQRQDLTPIEEAEAYKNLIDRFSYKHEDLALIMGKSRSYITNMIRILSLPTSIKSMINNKLLSFGHARSLINIANAEEIAKKIISLNLNVRQTENMIKNLQIPHKKLHKEVSIINLELSLSKTLEAKVTIKKLINKGQIIINFTNDQQFLALTQKLHNIKTS</sequence>
<comment type="caution">
    <text evidence="7">The sequence shown here is derived from an EMBL/GenBank/DDBJ whole genome shotgun (WGS) entry which is preliminary data.</text>
</comment>
<evidence type="ECO:0000313" key="7">
    <source>
        <dbReference type="EMBL" id="KJV69400.1"/>
    </source>
</evidence>
<dbReference type="Pfam" id="PF17762">
    <property type="entry name" value="HTH_ParB"/>
    <property type="match status" value="1"/>
</dbReference>
<evidence type="ECO:0000256" key="3">
    <source>
        <dbReference type="ARBA" id="ARBA00022829"/>
    </source>
</evidence>
<dbReference type="GO" id="GO:0007059">
    <property type="term" value="P:chromosome segregation"/>
    <property type="evidence" value="ECO:0007669"/>
    <property type="project" value="UniProtKB-KW"/>
</dbReference>
<keyword evidence="3" id="KW-0159">Chromosome partition</keyword>
<evidence type="ECO:0000256" key="5">
    <source>
        <dbReference type="ARBA" id="ARBA00025472"/>
    </source>
</evidence>
<comment type="function">
    <text evidence="5">Involved in chromosome partition. Localize to both poles of the predivisional cell following completion of DNA replication. Binds to the DNA origin of replication.</text>
</comment>
<protein>
    <recommendedName>
        <fullName evidence="2">Probable chromosome-partitioning protein ParB</fullName>
    </recommendedName>
</protein>
<evidence type="ECO:0000256" key="1">
    <source>
        <dbReference type="ARBA" id="ARBA00006295"/>
    </source>
</evidence>
<dbReference type="SMART" id="SM00470">
    <property type="entry name" value="ParB"/>
    <property type="match status" value="1"/>
</dbReference>
<dbReference type="AlphaFoldDB" id="A0A0F3NMW6"/>
<dbReference type="CDD" id="cd16393">
    <property type="entry name" value="SPO0J_N"/>
    <property type="match status" value="1"/>
</dbReference>
<proteinExistence type="inferred from homology"/>
<dbReference type="Proteomes" id="UP000033562">
    <property type="component" value="Unassembled WGS sequence"/>
</dbReference>
<keyword evidence="4" id="KW-0238">DNA-binding</keyword>
<reference evidence="7 8" key="1">
    <citation type="submission" date="2015-02" db="EMBL/GenBank/DDBJ databases">
        <title>Genome Sequencing of Rickettsiales.</title>
        <authorList>
            <person name="Daugherty S.C."/>
            <person name="Su Q."/>
            <person name="Abolude K."/>
            <person name="Beier-Sexton M."/>
            <person name="Carlyon J.A."/>
            <person name="Carter R."/>
            <person name="Day N.P."/>
            <person name="Dumler S.J."/>
            <person name="Dyachenko V."/>
            <person name="Godinez A."/>
            <person name="Kurtti T.J."/>
            <person name="Lichay M."/>
            <person name="Mullins K.E."/>
            <person name="Ott S."/>
            <person name="Pappas-Brown V."/>
            <person name="Paris D.H."/>
            <person name="Patel P."/>
            <person name="Richards A.L."/>
            <person name="Sadzewicz L."/>
            <person name="Sears K."/>
            <person name="Seidman D."/>
            <person name="Sengamalay N."/>
            <person name="Stenos J."/>
            <person name="Tallon L.J."/>
            <person name="Vincent G."/>
            <person name="Fraser C.M."/>
            <person name="Munderloh U."/>
            <person name="Dunning-Hotopp J.C."/>
        </authorList>
    </citation>
    <scope>NUCLEOTIDE SEQUENCE [LARGE SCALE GENOMIC DNA]</scope>
    <source>
        <strain evidence="7 8">RAC413</strain>
    </source>
</reference>
<dbReference type="InterPro" id="IPR004437">
    <property type="entry name" value="ParB/RepB/Spo0J"/>
</dbReference>
<dbReference type="Gene3D" id="3.90.1530.30">
    <property type="match status" value="1"/>
</dbReference>
<evidence type="ECO:0000256" key="2">
    <source>
        <dbReference type="ARBA" id="ARBA00022372"/>
    </source>
</evidence>
<dbReference type="Gene3D" id="1.10.10.2830">
    <property type="match status" value="1"/>
</dbReference>
<keyword evidence="8" id="KW-1185">Reference proteome</keyword>
<dbReference type="FunFam" id="3.90.1530.30:FF:000001">
    <property type="entry name" value="Chromosome partitioning protein ParB"/>
    <property type="match status" value="1"/>
</dbReference>
<comment type="similarity">
    <text evidence="1">Belongs to the ParB family.</text>
</comment>
<dbReference type="PATRIC" id="fig|1359163.3.peg.762"/>
<dbReference type="EMBL" id="LANX01000001">
    <property type="protein sequence ID" value="KJV69400.1"/>
    <property type="molecule type" value="Genomic_DNA"/>
</dbReference>
<dbReference type="InterPro" id="IPR041468">
    <property type="entry name" value="HTH_ParB/Spo0J"/>
</dbReference>
<dbReference type="GO" id="GO:0005694">
    <property type="term" value="C:chromosome"/>
    <property type="evidence" value="ECO:0007669"/>
    <property type="project" value="TreeGrafter"/>
</dbReference>